<name>A0A239DN21_9RHOB</name>
<dbReference type="RefSeq" id="WP_089277354.1">
    <property type="nucleotide sequence ID" value="NZ_FZON01000011.1"/>
</dbReference>
<proteinExistence type="predicted"/>
<dbReference type="Proteomes" id="UP000198440">
    <property type="component" value="Unassembled WGS sequence"/>
</dbReference>
<dbReference type="AlphaFoldDB" id="A0A239DN21"/>
<reference evidence="2 3" key="1">
    <citation type="submission" date="2017-06" db="EMBL/GenBank/DDBJ databases">
        <authorList>
            <person name="Kim H.J."/>
            <person name="Triplett B.A."/>
        </authorList>
    </citation>
    <scope>NUCLEOTIDE SEQUENCE [LARGE SCALE GENOMIC DNA]</scope>
    <source>
        <strain evidence="2 3">DSM 11445</strain>
    </source>
</reference>
<keyword evidence="1" id="KW-0732">Signal</keyword>
<gene>
    <name evidence="2" type="ORF">SAMN04488078_101177</name>
</gene>
<protein>
    <submittedName>
        <fullName evidence="2">Uncharacterized protein</fullName>
    </submittedName>
</protein>
<sequence length="219" mass="23321">MSPRRTLGLMCVLSGLASGASAQDIDVSVIRAAGAICAAGFNLETQNRFDTRLTTAFTVLRGGRSSAVNPDQAGMVLETLTYDPADDAEESYMKCVSETIRSVLAVSDAAVAADSGREVIDSTLVADPLDVMQSGDRFQMGIGDSRAVGSQTLLFALHKVALFNGRNYVTITKSDVFEATSETVEVYQATTLKLNESCALNPYSIDLQAELASFLVICR</sequence>
<accession>A0A239DN21</accession>
<evidence type="ECO:0000256" key="1">
    <source>
        <dbReference type="SAM" id="SignalP"/>
    </source>
</evidence>
<evidence type="ECO:0000313" key="3">
    <source>
        <dbReference type="Proteomes" id="UP000198440"/>
    </source>
</evidence>
<dbReference type="EMBL" id="FZON01000011">
    <property type="protein sequence ID" value="SNS34015.1"/>
    <property type="molecule type" value="Genomic_DNA"/>
</dbReference>
<feature type="signal peptide" evidence="1">
    <location>
        <begin position="1"/>
        <end position="22"/>
    </location>
</feature>
<feature type="chain" id="PRO_5012534353" evidence="1">
    <location>
        <begin position="23"/>
        <end position="219"/>
    </location>
</feature>
<evidence type="ECO:0000313" key="2">
    <source>
        <dbReference type="EMBL" id="SNS34015.1"/>
    </source>
</evidence>
<dbReference type="OrthoDB" id="9835553at2"/>
<organism evidence="2 3">
    <name type="scientific">Antarctobacter heliothermus</name>
    <dbReference type="NCBI Taxonomy" id="74033"/>
    <lineage>
        <taxon>Bacteria</taxon>
        <taxon>Pseudomonadati</taxon>
        <taxon>Pseudomonadota</taxon>
        <taxon>Alphaproteobacteria</taxon>
        <taxon>Rhodobacterales</taxon>
        <taxon>Roseobacteraceae</taxon>
        <taxon>Antarctobacter</taxon>
    </lineage>
</organism>